<evidence type="ECO:0000313" key="2">
    <source>
        <dbReference type="Proteomes" id="UP000195877"/>
    </source>
</evidence>
<dbReference type="Proteomes" id="UP000195877">
    <property type="component" value="Chromosome 1"/>
</dbReference>
<sequence>MLAAGASSPVGARTMPDALSSAEGRKCVSCNSKLSANSRENVTFLISVAMLAGVTKMPFGAVWIKCVCTSGSTAPAPPCAYSACNLEIGCPPSEVTLGLFRTAGTSTWPKTRSRLAAEATTLISPRSELANSWEASPHRHFDKEVGLSAGTFGSPNRNAFAESLAVVEGCPRSSKIALAFFSIELRTSSSSRNFARGVSLIMGKPVSLDN</sequence>
<gene>
    <name evidence="1" type="ORF">PD885_00439</name>
</gene>
<organism evidence="1 2">
    <name type="scientific">Xanthomonas fragariae</name>
    <dbReference type="NCBI Taxonomy" id="48664"/>
    <lineage>
        <taxon>Bacteria</taxon>
        <taxon>Pseudomonadati</taxon>
        <taxon>Pseudomonadota</taxon>
        <taxon>Gammaproteobacteria</taxon>
        <taxon>Lysobacterales</taxon>
        <taxon>Lysobacteraceae</taxon>
        <taxon>Xanthomonas</taxon>
    </lineage>
</organism>
<reference evidence="1 2" key="1">
    <citation type="submission" date="2017-05" db="EMBL/GenBank/DDBJ databases">
        <authorList>
            <person name="Blom J."/>
        </authorList>
    </citation>
    <scope>NUCLEOTIDE SEQUENCE [LARGE SCALE GENOMIC DNA]</scope>
    <source>
        <strain evidence="1">PD885</strain>
    </source>
</reference>
<dbReference type="EMBL" id="LT853882">
    <property type="protein sequence ID" value="SMQ97708.1"/>
    <property type="molecule type" value="Genomic_DNA"/>
</dbReference>
<name>A0ABY1RKD1_9XANT</name>
<accession>A0ABY1RKD1</accession>
<protein>
    <recommendedName>
        <fullName evidence="3">Secreted protein</fullName>
    </recommendedName>
</protein>
<proteinExistence type="predicted"/>
<evidence type="ECO:0008006" key="3">
    <source>
        <dbReference type="Google" id="ProtNLM"/>
    </source>
</evidence>
<keyword evidence="2" id="KW-1185">Reference proteome</keyword>
<evidence type="ECO:0000313" key="1">
    <source>
        <dbReference type="EMBL" id="SMQ97708.1"/>
    </source>
</evidence>